<dbReference type="Pfam" id="PF03625">
    <property type="entry name" value="DUF302"/>
    <property type="match status" value="1"/>
</dbReference>
<protein>
    <submittedName>
        <fullName evidence="1">DUF302 domain-containing protein</fullName>
    </submittedName>
</protein>
<dbReference type="RefSeq" id="WP_092106598.1">
    <property type="nucleotide sequence ID" value="NZ_FOCN01000001.1"/>
</dbReference>
<dbReference type="PANTHER" id="PTHR38342">
    <property type="entry name" value="SLR5037 PROTEIN"/>
    <property type="match status" value="1"/>
</dbReference>
<dbReference type="CDD" id="cd14797">
    <property type="entry name" value="DUF302"/>
    <property type="match status" value="1"/>
</dbReference>
<name>A0A1H8AUZ7_9MICO</name>
<dbReference type="InterPro" id="IPR035923">
    <property type="entry name" value="TT1751-like_sf"/>
</dbReference>
<dbReference type="EMBL" id="SOFF01000031">
    <property type="protein sequence ID" value="TFB88650.1"/>
    <property type="molecule type" value="Genomic_DNA"/>
</dbReference>
<dbReference type="PIRSF" id="PIRSF021774">
    <property type="entry name" value="UCP021774"/>
    <property type="match status" value="1"/>
</dbReference>
<evidence type="ECO:0000313" key="2">
    <source>
        <dbReference type="Proteomes" id="UP000297654"/>
    </source>
</evidence>
<dbReference type="STRING" id="1424661.SAMN05216281_101346"/>
<keyword evidence="2" id="KW-1185">Reference proteome</keyword>
<proteinExistence type="predicted"/>
<dbReference type="OrthoDB" id="9791067at2"/>
<evidence type="ECO:0000313" key="1">
    <source>
        <dbReference type="EMBL" id="TFB88650.1"/>
    </source>
</evidence>
<dbReference type="PANTHER" id="PTHR38342:SF1">
    <property type="entry name" value="SLR5037 PROTEIN"/>
    <property type="match status" value="1"/>
</dbReference>
<reference evidence="1 2" key="1">
    <citation type="submission" date="2019-03" db="EMBL/GenBank/DDBJ databases">
        <title>Genomics of glacier-inhabiting Cryobacterium strains.</title>
        <authorList>
            <person name="Liu Q."/>
            <person name="Xin Y.-H."/>
        </authorList>
    </citation>
    <scope>NUCLEOTIDE SEQUENCE [LARGE SCALE GENOMIC DNA]</scope>
    <source>
        <strain evidence="1 2">Hh15</strain>
    </source>
</reference>
<sequence>MDYAHTITVSLPYEEAVSRVREELANQGFGVLTEINVHATFETKLGVESAQALGDYLILGACNPALAEQALTAEPDMGLLLPCNVVIRRSPSATSTTVQAINPQTMVQLSNSPGIQNVANQANERLLAALAALQGENSSN</sequence>
<dbReference type="Gene3D" id="3.30.310.70">
    <property type="entry name" value="TT1751-like domain"/>
    <property type="match status" value="1"/>
</dbReference>
<dbReference type="AlphaFoldDB" id="A0A1H8AUZ7"/>
<dbReference type="Proteomes" id="UP000297654">
    <property type="component" value="Unassembled WGS sequence"/>
</dbReference>
<comment type="caution">
    <text evidence="1">The sequence shown here is derived from an EMBL/GenBank/DDBJ whole genome shotgun (WGS) entry which is preliminary data.</text>
</comment>
<organism evidence="1 2">
    <name type="scientific">Cryobacterium luteum</name>
    <dbReference type="NCBI Taxonomy" id="1424661"/>
    <lineage>
        <taxon>Bacteria</taxon>
        <taxon>Bacillati</taxon>
        <taxon>Actinomycetota</taxon>
        <taxon>Actinomycetes</taxon>
        <taxon>Micrococcales</taxon>
        <taxon>Microbacteriaceae</taxon>
        <taxon>Cryobacterium</taxon>
    </lineage>
</organism>
<dbReference type="InterPro" id="IPR016796">
    <property type="entry name" value="UCP021774"/>
</dbReference>
<accession>A0A1H8AUZ7</accession>
<gene>
    <name evidence="1" type="ORF">E3O10_12820</name>
</gene>
<dbReference type="SUPFAM" id="SSF103247">
    <property type="entry name" value="TT1751-like"/>
    <property type="match status" value="1"/>
</dbReference>
<dbReference type="InterPro" id="IPR005180">
    <property type="entry name" value="DUF302"/>
</dbReference>